<organism evidence="1 2">
    <name type="scientific">Aspergillus wentii DTO 134E9</name>
    <dbReference type="NCBI Taxonomy" id="1073089"/>
    <lineage>
        <taxon>Eukaryota</taxon>
        <taxon>Fungi</taxon>
        <taxon>Dikarya</taxon>
        <taxon>Ascomycota</taxon>
        <taxon>Pezizomycotina</taxon>
        <taxon>Eurotiomycetes</taxon>
        <taxon>Eurotiomycetidae</taxon>
        <taxon>Eurotiales</taxon>
        <taxon>Aspergillaceae</taxon>
        <taxon>Aspergillus</taxon>
        <taxon>Aspergillus subgen. Cremei</taxon>
    </lineage>
</organism>
<reference evidence="2" key="1">
    <citation type="journal article" date="2017" name="Genome Biol.">
        <title>Comparative genomics reveals high biological diversity and specific adaptations in the industrially and medically important fungal genus Aspergillus.</title>
        <authorList>
            <person name="de Vries R.P."/>
            <person name="Riley R."/>
            <person name="Wiebenga A."/>
            <person name="Aguilar-Osorio G."/>
            <person name="Amillis S."/>
            <person name="Uchima C.A."/>
            <person name="Anderluh G."/>
            <person name="Asadollahi M."/>
            <person name="Askin M."/>
            <person name="Barry K."/>
            <person name="Battaglia E."/>
            <person name="Bayram O."/>
            <person name="Benocci T."/>
            <person name="Braus-Stromeyer S.A."/>
            <person name="Caldana C."/>
            <person name="Canovas D."/>
            <person name="Cerqueira G.C."/>
            <person name="Chen F."/>
            <person name="Chen W."/>
            <person name="Choi C."/>
            <person name="Clum A."/>
            <person name="Dos Santos R.A."/>
            <person name="Damasio A.R."/>
            <person name="Diallinas G."/>
            <person name="Emri T."/>
            <person name="Fekete E."/>
            <person name="Flipphi M."/>
            <person name="Freyberg S."/>
            <person name="Gallo A."/>
            <person name="Gournas C."/>
            <person name="Habgood R."/>
            <person name="Hainaut M."/>
            <person name="Harispe M.L."/>
            <person name="Henrissat B."/>
            <person name="Hilden K.S."/>
            <person name="Hope R."/>
            <person name="Hossain A."/>
            <person name="Karabika E."/>
            <person name="Karaffa L."/>
            <person name="Karanyi Z."/>
            <person name="Krasevec N."/>
            <person name="Kuo A."/>
            <person name="Kusch H."/>
            <person name="LaButti K."/>
            <person name="Lagendijk E.L."/>
            <person name="Lapidus A."/>
            <person name="Levasseur A."/>
            <person name="Lindquist E."/>
            <person name="Lipzen A."/>
            <person name="Logrieco A.F."/>
            <person name="MacCabe A."/>
            <person name="Maekelae M.R."/>
            <person name="Malavazi I."/>
            <person name="Melin P."/>
            <person name="Meyer V."/>
            <person name="Mielnichuk N."/>
            <person name="Miskei M."/>
            <person name="Molnar A.P."/>
            <person name="Mule G."/>
            <person name="Ngan C.Y."/>
            <person name="Orejas M."/>
            <person name="Orosz E."/>
            <person name="Ouedraogo J.P."/>
            <person name="Overkamp K.M."/>
            <person name="Park H.-S."/>
            <person name="Perrone G."/>
            <person name="Piumi F."/>
            <person name="Punt P.J."/>
            <person name="Ram A.F."/>
            <person name="Ramon A."/>
            <person name="Rauscher S."/>
            <person name="Record E."/>
            <person name="Riano-Pachon D.M."/>
            <person name="Robert V."/>
            <person name="Roehrig J."/>
            <person name="Ruller R."/>
            <person name="Salamov A."/>
            <person name="Salih N.S."/>
            <person name="Samson R.A."/>
            <person name="Sandor E."/>
            <person name="Sanguinetti M."/>
            <person name="Schuetze T."/>
            <person name="Sepcic K."/>
            <person name="Shelest E."/>
            <person name="Sherlock G."/>
            <person name="Sophianopoulou V."/>
            <person name="Squina F.M."/>
            <person name="Sun H."/>
            <person name="Susca A."/>
            <person name="Todd R.B."/>
            <person name="Tsang A."/>
            <person name="Unkles S.E."/>
            <person name="van de Wiele N."/>
            <person name="van Rossen-Uffink D."/>
            <person name="Oliveira J.V."/>
            <person name="Vesth T.C."/>
            <person name="Visser J."/>
            <person name="Yu J.-H."/>
            <person name="Zhou M."/>
            <person name="Andersen M.R."/>
            <person name="Archer D.B."/>
            <person name="Baker S.E."/>
            <person name="Benoit I."/>
            <person name="Brakhage A.A."/>
            <person name="Braus G.H."/>
            <person name="Fischer R."/>
            <person name="Frisvad J.C."/>
            <person name="Goldman G.H."/>
            <person name="Houbraken J."/>
            <person name="Oakley B."/>
            <person name="Pocsi I."/>
            <person name="Scazzocchio C."/>
            <person name="Seiboth B."/>
            <person name="vanKuyk P.A."/>
            <person name="Wortman J."/>
            <person name="Dyer P.S."/>
            <person name="Grigoriev I.V."/>
        </authorList>
    </citation>
    <scope>NUCLEOTIDE SEQUENCE [LARGE SCALE GENOMIC DNA]</scope>
    <source>
        <strain evidence="2">DTO 134E9</strain>
    </source>
</reference>
<name>A0A1L9R7C9_ASPWE</name>
<protein>
    <recommendedName>
        <fullName evidence="3">F-box domain-containing protein</fullName>
    </recommendedName>
</protein>
<evidence type="ECO:0000313" key="1">
    <source>
        <dbReference type="EMBL" id="OJJ30835.1"/>
    </source>
</evidence>
<gene>
    <name evidence="1" type="ORF">ASPWEDRAFT_175939</name>
</gene>
<dbReference type="VEuPathDB" id="FungiDB:ASPWEDRAFT_175939"/>
<dbReference type="Proteomes" id="UP000184383">
    <property type="component" value="Unassembled WGS sequence"/>
</dbReference>
<keyword evidence="2" id="KW-1185">Reference proteome</keyword>
<evidence type="ECO:0008006" key="3">
    <source>
        <dbReference type="Google" id="ProtNLM"/>
    </source>
</evidence>
<dbReference type="GeneID" id="63747285"/>
<accession>A0A1L9R7C9</accession>
<dbReference type="EMBL" id="KV878216">
    <property type="protein sequence ID" value="OJJ30835.1"/>
    <property type="molecule type" value="Genomic_DNA"/>
</dbReference>
<dbReference type="OrthoDB" id="5384804at2759"/>
<proteinExistence type="predicted"/>
<evidence type="ECO:0000313" key="2">
    <source>
        <dbReference type="Proteomes" id="UP000184383"/>
    </source>
</evidence>
<dbReference type="RefSeq" id="XP_040684512.1">
    <property type="nucleotide sequence ID" value="XM_040831437.1"/>
</dbReference>
<sequence length="438" mass="51699">MPSLQDLPPELILWVFRSLGNIDDALHLGFSCKRLYGIFDDPANQNDIMKSIIQRPGHHKYDLQLDCLDQFYTDRAKDYVHTAQLSNARCPDAKIIETMQSPSKHLFSSRNVVSGIVRRWHAMKVLFNLYCNSSVRNSYLESYIPYPGRDPESGQDGMPSKNDPLAPPSGDICDDFKKLTPEQKNRTYERFYKVLTAHWVAVEFAWLSKIRIYKDFAERDRFHDEVTEMWTLVEFVWVFLARKIFHSPSPVLEWFDSPQNPFPFQPPFVPGGCQLEGWLGNILGDMELNRVPEILADPMWIRWLSDNFVEEVAEYLRPTHIIELLFLFTWHPQKPWKDSRFEYLRKLGFADGLYGRTLGEDHPYRREARFSIDLLDYAVVPDLAYVGSFEQEELLAKQQKLGFRSPWERIDEDRVYEECENQWFGYRKWKNWALQMRG</sequence>
<dbReference type="AlphaFoldDB" id="A0A1L9R7C9"/>